<feature type="chain" id="PRO_5046152559" evidence="3">
    <location>
        <begin position="28"/>
        <end position="680"/>
    </location>
</feature>
<evidence type="ECO:0000256" key="1">
    <source>
        <dbReference type="SAM" id="MobiDB-lite"/>
    </source>
</evidence>
<accession>A0ABT0FFD6</accession>
<evidence type="ECO:0000256" key="3">
    <source>
        <dbReference type="SAM" id="SignalP"/>
    </source>
</evidence>
<keyword evidence="2" id="KW-1133">Transmembrane helix</keyword>
<feature type="signal peptide" evidence="3">
    <location>
        <begin position="1"/>
        <end position="27"/>
    </location>
</feature>
<evidence type="ECO:0000256" key="2">
    <source>
        <dbReference type="SAM" id="Phobius"/>
    </source>
</evidence>
<organism evidence="5 6">
    <name type="scientific">Microbacterium croceum</name>
    <dbReference type="NCBI Taxonomy" id="2851645"/>
    <lineage>
        <taxon>Bacteria</taxon>
        <taxon>Bacillati</taxon>
        <taxon>Actinomycetota</taxon>
        <taxon>Actinomycetes</taxon>
        <taxon>Micrococcales</taxon>
        <taxon>Microbacteriaceae</taxon>
        <taxon>Microbacterium</taxon>
    </lineage>
</organism>
<evidence type="ECO:0000259" key="4">
    <source>
        <dbReference type="Pfam" id="PF04536"/>
    </source>
</evidence>
<proteinExistence type="predicted"/>
<dbReference type="EMBL" id="JAHWXN010000001">
    <property type="protein sequence ID" value="MCK2036407.1"/>
    <property type="molecule type" value="Genomic_DNA"/>
</dbReference>
<gene>
    <name evidence="5" type="ORF">KZC51_09680</name>
</gene>
<sequence>MRSRWLAAAAVVTAVFAGMMSATTASATDPLTLDSGYVTDSAGVLSADQSTAVEARLQELTANSTSDLFVVLVDEFTSPSDRIEWADTVAENNNLGPEQYLLAIAVDQRSYYISAAADGPLSGSKLDDVEQKIQPLLAQNDWSGAIILAADEIQGDGGAGALQVFLIILAIIAVAALLWAIIALVRRRRRAAAIRKRGAMPETPDPNDPFSTLTDDQVANQAALALVQADDAITSSREELGFAVAQFGDAATAEFTHVVEAAKTKMTEAFDLKQKLDDEIEDTVQDRRAWNIRIIKIADEIDDLLDDNTEAFDELRKLEQNAPDELERVRAERAALQLLLASAPATFAALVATYDPAVLATVAENPAQAQERAALADRSIDAAALAIAEGKSGEAAFAIRTAEQSVAQAAQLVQAISGLGADLAAIETQAQALVAELQNDVATAQQLPDPQGAVAAAASSTLQQLQRAQSDLTVPPRNPQRAFEALTAANTQIDGAIAQGRESVERARRAQQMLEQTLAQAGSEIRTGREFIETRRGTVGSTARTRLSQADASLTQALSLRETSPEAALTEATRALDLARQAIASASADVSAYNSRGYDDSGWGTGPFGGGSGSGGSGIAGDILGGIIGGLLSGGGGGGRSSSRSSSWRSSGGGGFRSSGFGGGGRSGGGRSGRSGGGRF</sequence>
<keyword evidence="2" id="KW-0812">Transmembrane</keyword>
<dbReference type="Gene3D" id="3.10.310.50">
    <property type="match status" value="1"/>
</dbReference>
<keyword evidence="3" id="KW-0732">Signal</keyword>
<feature type="region of interest" description="Disordered" evidence="1">
    <location>
        <begin position="635"/>
        <end position="680"/>
    </location>
</feature>
<comment type="caution">
    <text evidence="5">The sequence shown here is derived from an EMBL/GenBank/DDBJ whole genome shotgun (WGS) entry which is preliminary data.</text>
</comment>
<feature type="transmembrane region" description="Helical" evidence="2">
    <location>
        <begin position="164"/>
        <end position="185"/>
    </location>
</feature>
<name>A0ABT0FFD6_9MICO</name>
<protein>
    <submittedName>
        <fullName evidence="5">TPM domain-containing protein</fullName>
    </submittedName>
</protein>
<evidence type="ECO:0000313" key="5">
    <source>
        <dbReference type="EMBL" id="MCK2036407.1"/>
    </source>
</evidence>
<reference evidence="5 6" key="1">
    <citation type="submission" date="2021-06" db="EMBL/GenBank/DDBJ databases">
        <title>Genome-based taxonomic framework of Microbacterium strains isolated from marine environment, the description of four new species and reclassification of four preexisting species.</title>
        <authorList>
            <person name="Lee S.D."/>
            <person name="Kim S.-M."/>
            <person name="Byeon Y.-S."/>
            <person name="Yang H.L."/>
            <person name="Kim I.S."/>
        </authorList>
    </citation>
    <scope>NUCLEOTIDE SEQUENCE [LARGE SCALE GENOMIC DNA]</scope>
    <source>
        <strain evidence="5 6">SSW1-49</strain>
    </source>
</reference>
<feature type="compositionally biased region" description="Low complexity" evidence="1">
    <location>
        <begin position="641"/>
        <end position="650"/>
    </location>
</feature>
<evidence type="ECO:0000313" key="6">
    <source>
        <dbReference type="Proteomes" id="UP001300096"/>
    </source>
</evidence>
<dbReference type="RefSeq" id="WP_247629772.1">
    <property type="nucleotide sequence ID" value="NZ_JAHWXN010000001.1"/>
</dbReference>
<feature type="compositionally biased region" description="Gly residues" evidence="1">
    <location>
        <begin position="651"/>
        <end position="680"/>
    </location>
</feature>
<feature type="domain" description="TPM" evidence="4">
    <location>
        <begin position="38"/>
        <end position="154"/>
    </location>
</feature>
<keyword evidence="6" id="KW-1185">Reference proteome</keyword>
<dbReference type="InterPro" id="IPR007621">
    <property type="entry name" value="TPM_dom"/>
</dbReference>
<keyword evidence="2" id="KW-0472">Membrane</keyword>
<dbReference type="Proteomes" id="UP001300096">
    <property type="component" value="Unassembled WGS sequence"/>
</dbReference>
<dbReference type="Pfam" id="PF04536">
    <property type="entry name" value="TPM_phosphatase"/>
    <property type="match status" value="1"/>
</dbReference>